<reference evidence="2" key="1">
    <citation type="journal article" date="2019" name="Int. J. Syst. Evol. Microbiol.">
        <title>The Global Catalogue of Microorganisms (GCM) 10K type strain sequencing project: providing services to taxonomists for standard genome sequencing and annotation.</title>
        <authorList>
            <consortium name="The Broad Institute Genomics Platform"/>
            <consortium name="The Broad Institute Genome Sequencing Center for Infectious Disease"/>
            <person name="Wu L."/>
            <person name="Ma J."/>
        </authorList>
    </citation>
    <scope>NUCLEOTIDE SEQUENCE [LARGE SCALE GENOMIC DNA]</scope>
    <source>
        <strain evidence="2">JCM 16702</strain>
    </source>
</reference>
<dbReference type="Proteomes" id="UP001500683">
    <property type="component" value="Unassembled WGS sequence"/>
</dbReference>
<accession>A0ABP7WB78</accession>
<gene>
    <name evidence="1" type="ORF">GCM10022214_51580</name>
</gene>
<proteinExistence type="predicted"/>
<evidence type="ECO:0000313" key="2">
    <source>
        <dbReference type="Proteomes" id="UP001500683"/>
    </source>
</evidence>
<comment type="caution">
    <text evidence="1">The sequence shown here is derived from an EMBL/GenBank/DDBJ whole genome shotgun (WGS) entry which is preliminary data.</text>
</comment>
<dbReference type="EMBL" id="BAAAZG010000038">
    <property type="protein sequence ID" value="GAA4085252.1"/>
    <property type="molecule type" value="Genomic_DNA"/>
</dbReference>
<organism evidence="1 2">
    <name type="scientific">Actinomadura miaoliensis</name>
    <dbReference type="NCBI Taxonomy" id="430685"/>
    <lineage>
        <taxon>Bacteria</taxon>
        <taxon>Bacillati</taxon>
        <taxon>Actinomycetota</taxon>
        <taxon>Actinomycetes</taxon>
        <taxon>Streptosporangiales</taxon>
        <taxon>Thermomonosporaceae</taxon>
        <taxon>Actinomadura</taxon>
    </lineage>
</organism>
<dbReference type="RefSeq" id="WP_344952460.1">
    <property type="nucleotide sequence ID" value="NZ_BAAAZG010000038.1"/>
</dbReference>
<name>A0ABP7WB78_9ACTN</name>
<sequence>MTDNAAEILVLLPDGTAPVTRLGLADTLDEAETQFVEVCARLRWAREHGRGYSPQDADDRNLLGDALMHTLGIDLAELYNRYAHRIDATYRRFCEQITAR</sequence>
<keyword evidence="2" id="KW-1185">Reference proteome</keyword>
<protein>
    <submittedName>
        <fullName evidence="1">Uncharacterized protein</fullName>
    </submittedName>
</protein>
<evidence type="ECO:0000313" key="1">
    <source>
        <dbReference type="EMBL" id="GAA4085252.1"/>
    </source>
</evidence>